<protein>
    <submittedName>
        <fullName evidence="2">Uncharacterized protein</fullName>
    </submittedName>
</protein>
<dbReference type="HOGENOM" id="CLU_2046481_0_0_4"/>
<dbReference type="KEGG" id="jag:GJA_1208"/>
<reference evidence="2 3" key="1">
    <citation type="journal article" date="2015" name="Genome Announc.">
        <title>Genome Sequence of Mushroom Soft-Rot Pathogen Janthinobacterium agaricidamnosum.</title>
        <authorList>
            <person name="Graupner K."/>
            <person name="Lackner G."/>
            <person name="Hertweck C."/>
        </authorList>
    </citation>
    <scope>NUCLEOTIDE SEQUENCE [LARGE SCALE GENOMIC DNA]</scope>
    <source>
        <strain evidence="3">NBRC 102515 / DSM 9628</strain>
    </source>
</reference>
<feature type="region of interest" description="Disordered" evidence="1">
    <location>
        <begin position="74"/>
        <end position="120"/>
    </location>
</feature>
<organism evidence="2 3">
    <name type="scientific">Janthinobacterium agaricidamnosum NBRC 102515 = DSM 9628</name>
    <dbReference type="NCBI Taxonomy" id="1349767"/>
    <lineage>
        <taxon>Bacteria</taxon>
        <taxon>Pseudomonadati</taxon>
        <taxon>Pseudomonadota</taxon>
        <taxon>Betaproteobacteria</taxon>
        <taxon>Burkholderiales</taxon>
        <taxon>Oxalobacteraceae</taxon>
        <taxon>Janthinobacterium</taxon>
    </lineage>
</organism>
<accession>W0V1W8</accession>
<proteinExistence type="predicted"/>
<dbReference type="PATRIC" id="fig|1349767.4.peg.2927"/>
<dbReference type="AlphaFoldDB" id="W0V1W8"/>
<gene>
    <name evidence="2" type="ORF">GJA_1208</name>
</gene>
<name>W0V1W8_9BURK</name>
<dbReference type="OrthoDB" id="8754242at2"/>
<dbReference type="Proteomes" id="UP000027604">
    <property type="component" value="Chromosome I"/>
</dbReference>
<keyword evidence="3" id="KW-1185">Reference proteome</keyword>
<dbReference type="RefSeq" id="WP_038489720.1">
    <property type="nucleotide sequence ID" value="NZ_BCTH01000087.1"/>
</dbReference>
<sequence length="120" mass="12972">MKQFKKNQLDKTRQEIRVQMAKEQAAMHSVNLAVARWSAGACKMDSPPSSAQACWHEHVQNSFIEWLSNGGFSQAPLKQAQQAGQPERGSAAQQPPGVKKHGKTGHAAGKALVKGHTCTA</sequence>
<evidence type="ECO:0000313" key="2">
    <source>
        <dbReference type="EMBL" id="CDG81861.1"/>
    </source>
</evidence>
<evidence type="ECO:0000313" key="3">
    <source>
        <dbReference type="Proteomes" id="UP000027604"/>
    </source>
</evidence>
<evidence type="ECO:0000256" key="1">
    <source>
        <dbReference type="SAM" id="MobiDB-lite"/>
    </source>
</evidence>
<dbReference type="EMBL" id="HG322949">
    <property type="protein sequence ID" value="CDG81861.1"/>
    <property type="molecule type" value="Genomic_DNA"/>
</dbReference>